<reference evidence="1" key="2">
    <citation type="journal article" date="2024" name="Plant">
        <title>Genomic evolution and insights into agronomic trait innovations of Sesamum species.</title>
        <authorList>
            <person name="Miao H."/>
            <person name="Wang L."/>
            <person name="Qu L."/>
            <person name="Liu H."/>
            <person name="Sun Y."/>
            <person name="Le M."/>
            <person name="Wang Q."/>
            <person name="Wei S."/>
            <person name="Zheng Y."/>
            <person name="Lin W."/>
            <person name="Duan Y."/>
            <person name="Cao H."/>
            <person name="Xiong S."/>
            <person name="Wang X."/>
            <person name="Wei L."/>
            <person name="Li C."/>
            <person name="Ma Q."/>
            <person name="Ju M."/>
            <person name="Zhao R."/>
            <person name="Li G."/>
            <person name="Mu C."/>
            <person name="Tian Q."/>
            <person name="Mei H."/>
            <person name="Zhang T."/>
            <person name="Gao T."/>
            <person name="Zhang H."/>
        </authorList>
    </citation>
    <scope>NUCLEOTIDE SEQUENCE</scope>
    <source>
        <strain evidence="1">KEN8</strain>
    </source>
</reference>
<dbReference type="AlphaFoldDB" id="A0AAW2JFK7"/>
<gene>
    <name evidence="1" type="ORF">Scaly_2582400</name>
</gene>
<organism evidence="1">
    <name type="scientific">Sesamum calycinum</name>
    <dbReference type="NCBI Taxonomy" id="2727403"/>
    <lineage>
        <taxon>Eukaryota</taxon>
        <taxon>Viridiplantae</taxon>
        <taxon>Streptophyta</taxon>
        <taxon>Embryophyta</taxon>
        <taxon>Tracheophyta</taxon>
        <taxon>Spermatophyta</taxon>
        <taxon>Magnoliopsida</taxon>
        <taxon>eudicotyledons</taxon>
        <taxon>Gunneridae</taxon>
        <taxon>Pentapetalae</taxon>
        <taxon>asterids</taxon>
        <taxon>lamiids</taxon>
        <taxon>Lamiales</taxon>
        <taxon>Pedaliaceae</taxon>
        <taxon>Sesamum</taxon>
    </lineage>
</organism>
<comment type="caution">
    <text evidence="1">The sequence shown here is derived from an EMBL/GenBank/DDBJ whole genome shotgun (WGS) entry which is preliminary data.</text>
</comment>
<protein>
    <submittedName>
        <fullName evidence="1">Uncharacterized protein</fullName>
    </submittedName>
</protein>
<dbReference type="Pfam" id="PF14223">
    <property type="entry name" value="Retrotran_gag_2"/>
    <property type="match status" value="1"/>
</dbReference>
<accession>A0AAW2JFK7</accession>
<name>A0AAW2JFK7_9LAMI</name>
<reference evidence="1" key="1">
    <citation type="submission" date="2020-06" db="EMBL/GenBank/DDBJ databases">
        <authorList>
            <person name="Li T."/>
            <person name="Hu X."/>
            <person name="Zhang T."/>
            <person name="Song X."/>
            <person name="Zhang H."/>
            <person name="Dai N."/>
            <person name="Sheng W."/>
            <person name="Hou X."/>
            <person name="Wei L."/>
        </authorList>
    </citation>
    <scope>NUCLEOTIDE SEQUENCE</scope>
    <source>
        <strain evidence="1">KEN8</strain>
        <tissue evidence="1">Leaf</tissue>
    </source>
</reference>
<dbReference type="EMBL" id="JACGWM010001501">
    <property type="protein sequence ID" value="KAL0292593.1"/>
    <property type="molecule type" value="Genomic_DNA"/>
</dbReference>
<proteinExistence type="predicted"/>
<sequence length="208" mass="22995">MAEPISIAILIAPKVDLTGLPDKFSGQFFKRCQQRMKIWLTMKGLLTVIQVTRPEPTDTDPKTAEIAQWTERDQIGRGAILSALSNTLFDVYCSDSYTAKSLWDELDWKYNTEEQGPRKVITGKTVSMGNSSTAEETFLRLLRECQGEENSREELATSSQASVTLNKQQLWMSAAGGLKRGRVFGLGSKAHHTIVGPSQPNSSTTPTP</sequence>
<evidence type="ECO:0000313" key="1">
    <source>
        <dbReference type="EMBL" id="KAL0292593.1"/>
    </source>
</evidence>